<keyword evidence="1" id="KW-0805">Transcription regulation</keyword>
<dbReference type="Proteomes" id="UP001430306">
    <property type="component" value="Unassembled WGS sequence"/>
</dbReference>
<evidence type="ECO:0000259" key="5">
    <source>
        <dbReference type="Pfam" id="PF04542"/>
    </source>
</evidence>
<dbReference type="InterPro" id="IPR039425">
    <property type="entry name" value="RNA_pol_sigma-70-like"/>
</dbReference>
<protein>
    <submittedName>
        <fullName evidence="6">Sigma-70 family RNA polymerase sigma factor</fullName>
    </submittedName>
</protein>
<reference evidence="6" key="1">
    <citation type="submission" date="2021-11" db="EMBL/GenBank/DDBJ databases">
        <title>Genome sequence.</title>
        <authorList>
            <person name="Sun Q."/>
        </authorList>
    </citation>
    <scope>NUCLEOTIDE SEQUENCE</scope>
    <source>
        <strain evidence="6">JC740</strain>
    </source>
</reference>
<dbReference type="PANTHER" id="PTHR43133">
    <property type="entry name" value="RNA POLYMERASE ECF-TYPE SIGMA FACTO"/>
    <property type="match status" value="1"/>
</dbReference>
<dbReference type="InterPro" id="IPR013325">
    <property type="entry name" value="RNA_pol_sigma_r2"/>
</dbReference>
<evidence type="ECO:0000313" key="7">
    <source>
        <dbReference type="Proteomes" id="UP001430306"/>
    </source>
</evidence>
<sequence>MHSPETRPSLIVRLGGAEDQSAWWAFVEAYEPFLKHLVARQGTPPSHVADVTQQVLIAIARSVNGFRDDGRDASFRRWVHRVSRNTVIKYMARQRRQISGQGGTDALLQLDQQPAVEDPVLDNQYQHEMIVWAASKVQSEFSASSWTAFWGTMIEGRSVAALAEELSVSPGSIYMSRTRILRRIRLLIDEVMK</sequence>
<keyword evidence="4" id="KW-0804">Transcription</keyword>
<evidence type="ECO:0000256" key="1">
    <source>
        <dbReference type="ARBA" id="ARBA00023015"/>
    </source>
</evidence>
<gene>
    <name evidence="6" type="ORF">LOC71_16025</name>
</gene>
<organism evidence="6 7">
    <name type="scientific">Rhodopirellula halodulae</name>
    <dbReference type="NCBI Taxonomy" id="2894198"/>
    <lineage>
        <taxon>Bacteria</taxon>
        <taxon>Pseudomonadati</taxon>
        <taxon>Planctomycetota</taxon>
        <taxon>Planctomycetia</taxon>
        <taxon>Pirellulales</taxon>
        <taxon>Pirellulaceae</taxon>
        <taxon>Rhodopirellula</taxon>
    </lineage>
</organism>
<comment type="caution">
    <text evidence="6">The sequence shown here is derived from an EMBL/GenBank/DDBJ whole genome shotgun (WGS) entry which is preliminary data.</text>
</comment>
<dbReference type="InterPro" id="IPR007627">
    <property type="entry name" value="RNA_pol_sigma70_r2"/>
</dbReference>
<evidence type="ECO:0000256" key="2">
    <source>
        <dbReference type="ARBA" id="ARBA00023082"/>
    </source>
</evidence>
<evidence type="ECO:0000256" key="3">
    <source>
        <dbReference type="ARBA" id="ARBA00023125"/>
    </source>
</evidence>
<evidence type="ECO:0000313" key="6">
    <source>
        <dbReference type="EMBL" id="MCC9643794.1"/>
    </source>
</evidence>
<proteinExistence type="predicted"/>
<name>A0ABS8NK68_9BACT</name>
<dbReference type="NCBIfam" id="TIGR02937">
    <property type="entry name" value="sigma70-ECF"/>
    <property type="match status" value="1"/>
</dbReference>
<accession>A0ABS8NK68</accession>
<evidence type="ECO:0000256" key="4">
    <source>
        <dbReference type="ARBA" id="ARBA00023163"/>
    </source>
</evidence>
<keyword evidence="3" id="KW-0238">DNA-binding</keyword>
<dbReference type="Gene3D" id="1.10.1740.10">
    <property type="match status" value="1"/>
</dbReference>
<dbReference type="InterPro" id="IPR014284">
    <property type="entry name" value="RNA_pol_sigma-70_dom"/>
</dbReference>
<dbReference type="PANTHER" id="PTHR43133:SF8">
    <property type="entry name" value="RNA POLYMERASE SIGMA FACTOR HI_1459-RELATED"/>
    <property type="match status" value="1"/>
</dbReference>
<dbReference type="Pfam" id="PF04542">
    <property type="entry name" value="Sigma70_r2"/>
    <property type="match status" value="1"/>
</dbReference>
<keyword evidence="7" id="KW-1185">Reference proteome</keyword>
<dbReference type="SUPFAM" id="SSF88946">
    <property type="entry name" value="Sigma2 domain of RNA polymerase sigma factors"/>
    <property type="match status" value="1"/>
</dbReference>
<dbReference type="RefSeq" id="WP_230274748.1">
    <property type="nucleotide sequence ID" value="NZ_JAJKFW010000025.1"/>
</dbReference>
<keyword evidence="2" id="KW-0731">Sigma factor</keyword>
<feature type="domain" description="RNA polymerase sigma-70 region 2" evidence="5">
    <location>
        <begin position="26"/>
        <end position="96"/>
    </location>
</feature>
<dbReference type="EMBL" id="JAJKFW010000025">
    <property type="protein sequence ID" value="MCC9643794.1"/>
    <property type="molecule type" value="Genomic_DNA"/>
</dbReference>